<comment type="caution">
    <text evidence="2">The sequence shown here is derived from an EMBL/GenBank/DDBJ whole genome shotgun (WGS) entry which is preliminary data.</text>
</comment>
<dbReference type="InterPro" id="IPR051396">
    <property type="entry name" value="Bact_Antivir_Def_Nuclease"/>
</dbReference>
<name>A0A3E5GHH1_9FIRM</name>
<accession>A0A3E5GHH1</accession>
<dbReference type="PANTHER" id="PTHR43581:SF4">
    <property type="entry name" value="ATP_GTP PHOSPHATASE"/>
    <property type="match status" value="1"/>
</dbReference>
<dbReference type="AlphaFoldDB" id="A0A3E5GHH1"/>
<feature type="domain" description="Endonuclease GajA/Old nuclease/RecF-like AAA" evidence="1">
    <location>
        <begin position="226"/>
        <end position="326"/>
    </location>
</feature>
<dbReference type="InterPro" id="IPR027417">
    <property type="entry name" value="P-loop_NTPase"/>
</dbReference>
<dbReference type="PANTHER" id="PTHR43581">
    <property type="entry name" value="ATP/GTP PHOSPHATASE"/>
    <property type="match status" value="1"/>
</dbReference>
<gene>
    <name evidence="2" type="ORF">DXB16_02460</name>
</gene>
<protein>
    <recommendedName>
        <fullName evidence="1">Endonuclease GajA/Old nuclease/RecF-like AAA domain-containing protein</fullName>
    </recommendedName>
</protein>
<proteinExistence type="predicted"/>
<dbReference type="Pfam" id="PF13175">
    <property type="entry name" value="AAA_15"/>
    <property type="match status" value="1"/>
</dbReference>
<reference evidence="2 3" key="1">
    <citation type="submission" date="2018-08" db="EMBL/GenBank/DDBJ databases">
        <title>A genome reference for cultivated species of the human gut microbiota.</title>
        <authorList>
            <person name="Zou Y."/>
            <person name="Xue W."/>
            <person name="Luo G."/>
        </authorList>
    </citation>
    <scope>NUCLEOTIDE SEQUENCE [LARGE SCALE GENOMIC DNA]</scope>
    <source>
        <strain evidence="2 3">OM02-16</strain>
    </source>
</reference>
<evidence type="ECO:0000313" key="3">
    <source>
        <dbReference type="Proteomes" id="UP000261285"/>
    </source>
</evidence>
<dbReference type="InterPro" id="IPR041685">
    <property type="entry name" value="AAA_GajA/Old/RecF-like"/>
</dbReference>
<dbReference type="Proteomes" id="UP000261285">
    <property type="component" value="Unassembled WGS sequence"/>
</dbReference>
<organism evidence="2 3">
    <name type="scientific">Dorea longicatena</name>
    <dbReference type="NCBI Taxonomy" id="88431"/>
    <lineage>
        <taxon>Bacteria</taxon>
        <taxon>Bacillati</taxon>
        <taxon>Bacillota</taxon>
        <taxon>Clostridia</taxon>
        <taxon>Lachnospirales</taxon>
        <taxon>Lachnospiraceae</taxon>
        <taxon>Dorea</taxon>
    </lineage>
</organism>
<sequence>MRTRIEVNKFAKIDNASIYLDEFLLFVGDNNSGKTLLMELLYGVVDLIKKWKAECTNVKRTEREDIKYIRFDQEWYKDVENKINIYLKENKDEFIINNFKSPIPLESITITFEEYEDFFYIATISDKVSLEKGDPNSERITIFEDLEVSGDIESVLAHRVLIDMIGIEEDEKQLFVPAARAGLQMLYRYMFAETTSANAGLPVPVSEYLNFIQTYTKKVDLDVEERNLIQFVEEQLLNGKVEYENGQFVFKENGNIIPLNYASSMIHELSVLSNILMSNQKIGYVYYDEVENSVHPLLQGTVARALVRFCNLGKKMIISTHSDTMAGKLNNIVLLSRMKNISERNKKNEKIGLTNKDMLDDEKNVMVYEFVKNQEGKVKVSALEFMSYPQIGYEFDRFNENIDQLYNESNSIMENE</sequence>
<evidence type="ECO:0000259" key="1">
    <source>
        <dbReference type="Pfam" id="PF13175"/>
    </source>
</evidence>
<evidence type="ECO:0000313" key="2">
    <source>
        <dbReference type="EMBL" id="RGO34376.1"/>
    </source>
</evidence>
<dbReference type="SUPFAM" id="SSF52540">
    <property type="entry name" value="P-loop containing nucleoside triphosphate hydrolases"/>
    <property type="match status" value="1"/>
</dbReference>
<dbReference type="EMBL" id="QSVN01000002">
    <property type="protein sequence ID" value="RGO34376.1"/>
    <property type="molecule type" value="Genomic_DNA"/>
</dbReference>
<dbReference type="Gene3D" id="3.40.50.300">
    <property type="entry name" value="P-loop containing nucleotide triphosphate hydrolases"/>
    <property type="match status" value="1"/>
</dbReference>